<evidence type="ECO:0000313" key="8">
    <source>
        <dbReference type="Proteomes" id="UP001497453"/>
    </source>
</evidence>
<proteinExistence type="predicted"/>
<evidence type="ECO:0000256" key="3">
    <source>
        <dbReference type="ARBA" id="ARBA00022833"/>
    </source>
</evidence>
<dbReference type="SUPFAM" id="SSF57850">
    <property type="entry name" value="RING/U-box"/>
    <property type="match status" value="1"/>
</dbReference>
<protein>
    <recommendedName>
        <fullName evidence="6">RING-type domain-containing protein</fullName>
    </recommendedName>
</protein>
<feature type="compositionally biased region" description="Basic residues" evidence="5">
    <location>
        <begin position="53"/>
        <end position="62"/>
    </location>
</feature>
<dbReference type="InterPro" id="IPR017907">
    <property type="entry name" value="Znf_RING_CS"/>
</dbReference>
<dbReference type="InterPro" id="IPR001841">
    <property type="entry name" value="Znf_RING"/>
</dbReference>
<evidence type="ECO:0000256" key="4">
    <source>
        <dbReference type="PROSITE-ProRule" id="PRU00175"/>
    </source>
</evidence>
<accession>A0ABP1E3E1</accession>
<sequence length="374" mass="41675">MSMTTRASAAGMAKSTRSQIAQKNTRIGRAVAGGTNKRRKTMLPLESEETTRSGRRVVKTPKSRGPLPVPARSPSIDSQHEVSLLLEEDASKPNASRRSKEGAVPPSKPSRTPKAGSSSSERTLQPDHQNPSLKRKRSESDELELAHRKIKDLEQLLQESEKIRKSRDALLSDMDSQLLHLKHDTMSRRSEKIQEIIKELDDQFACALCFDVLAHPQTIATAGCGHSFCGLCILKWFFSKVHRECGFWHTSVDCPICRKTMVYPPDDVPRSIYTLPFTTNRLAESALTNAIETLTSLASSSEVGVSSGKGKGKRKQLESDDEVPGAATWRKDGVSRLDWNARVQRGRTEIQYLVDNWKHLTPNDFVALKDKYGV</sequence>
<dbReference type="InterPro" id="IPR013083">
    <property type="entry name" value="Znf_RING/FYVE/PHD"/>
</dbReference>
<feature type="domain" description="RING-type" evidence="6">
    <location>
        <begin position="206"/>
        <end position="258"/>
    </location>
</feature>
<dbReference type="PROSITE" id="PS50089">
    <property type="entry name" value="ZF_RING_2"/>
    <property type="match status" value="1"/>
</dbReference>
<organism evidence="7 8">
    <name type="scientific">Somion occarium</name>
    <dbReference type="NCBI Taxonomy" id="3059160"/>
    <lineage>
        <taxon>Eukaryota</taxon>
        <taxon>Fungi</taxon>
        <taxon>Dikarya</taxon>
        <taxon>Basidiomycota</taxon>
        <taxon>Agaricomycotina</taxon>
        <taxon>Agaricomycetes</taxon>
        <taxon>Polyporales</taxon>
        <taxon>Cerrenaceae</taxon>
        <taxon>Somion</taxon>
    </lineage>
</organism>
<gene>
    <name evidence="7" type="ORF">GFSPODELE1_LOCUS9836</name>
</gene>
<dbReference type="EMBL" id="OZ037951">
    <property type="protein sequence ID" value="CAL1714581.1"/>
    <property type="molecule type" value="Genomic_DNA"/>
</dbReference>
<evidence type="ECO:0000313" key="7">
    <source>
        <dbReference type="EMBL" id="CAL1714581.1"/>
    </source>
</evidence>
<dbReference type="Gene3D" id="3.30.40.10">
    <property type="entry name" value="Zinc/RING finger domain, C3HC4 (zinc finger)"/>
    <property type="match status" value="1"/>
</dbReference>
<feature type="compositionally biased region" description="Polar residues" evidence="5">
    <location>
        <begin position="115"/>
        <end position="132"/>
    </location>
</feature>
<dbReference type="Pfam" id="PF00097">
    <property type="entry name" value="zf-C3HC4"/>
    <property type="match status" value="1"/>
</dbReference>
<reference evidence="8" key="1">
    <citation type="submission" date="2024-04" db="EMBL/GenBank/DDBJ databases">
        <authorList>
            <person name="Shaw F."/>
            <person name="Minotto A."/>
        </authorList>
    </citation>
    <scope>NUCLEOTIDE SEQUENCE [LARGE SCALE GENOMIC DNA]</scope>
</reference>
<keyword evidence="3" id="KW-0862">Zinc</keyword>
<evidence type="ECO:0000256" key="5">
    <source>
        <dbReference type="SAM" id="MobiDB-lite"/>
    </source>
</evidence>
<name>A0ABP1E3E1_9APHY</name>
<feature type="region of interest" description="Disordered" evidence="5">
    <location>
        <begin position="1"/>
        <end position="143"/>
    </location>
</feature>
<evidence type="ECO:0000256" key="2">
    <source>
        <dbReference type="ARBA" id="ARBA00022771"/>
    </source>
</evidence>
<keyword evidence="1" id="KW-0479">Metal-binding</keyword>
<feature type="compositionally biased region" description="Polar residues" evidence="5">
    <location>
        <begin position="15"/>
        <end position="25"/>
    </location>
</feature>
<feature type="region of interest" description="Disordered" evidence="5">
    <location>
        <begin position="302"/>
        <end position="325"/>
    </location>
</feature>
<keyword evidence="8" id="KW-1185">Reference proteome</keyword>
<dbReference type="PROSITE" id="PS00518">
    <property type="entry name" value="ZF_RING_1"/>
    <property type="match status" value="1"/>
</dbReference>
<dbReference type="SMART" id="SM00184">
    <property type="entry name" value="RING"/>
    <property type="match status" value="1"/>
</dbReference>
<dbReference type="InterPro" id="IPR018957">
    <property type="entry name" value="Znf_C3HC4_RING-type"/>
</dbReference>
<evidence type="ECO:0000259" key="6">
    <source>
        <dbReference type="PROSITE" id="PS50089"/>
    </source>
</evidence>
<keyword evidence="2 4" id="KW-0863">Zinc-finger</keyword>
<dbReference type="Proteomes" id="UP001497453">
    <property type="component" value="Chromosome 8"/>
</dbReference>
<evidence type="ECO:0000256" key="1">
    <source>
        <dbReference type="ARBA" id="ARBA00022723"/>
    </source>
</evidence>